<protein>
    <submittedName>
        <fullName evidence="2">Uncharacterized protein</fullName>
    </submittedName>
</protein>
<evidence type="ECO:0000256" key="1">
    <source>
        <dbReference type="SAM" id="MobiDB-lite"/>
    </source>
</evidence>
<feature type="compositionally biased region" description="Polar residues" evidence="1">
    <location>
        <begin position="1"/>
        <end position="12"/>
    </location>
</feature>
<proteinExistence type="predicted"/>
<sequence>MQFHQRLSSADNSFFHGVSC</sequence>
<evidence type="ECO:0000313" key="2">
    <source>
        <dbReference type="EMBL" id="JAH08675.1"/>
    </source>
</evidence>
<dbReference type="EMBL" id="GBXM01099902">
    <property type="protein sequence ID" value="JAH08675.1"/>
    <property type="molecule type" value="Transcribed_RNA"/>
</dbReference>
<feature type="region of interest" description="Disordered" evidence="1">
    <location>
        <begin position="1"/>
        <end position="20"/>
    </location>
</feature>
<accession>A0A0E9PX58</accession>
<organism evidence="2">
    <name type="scientific">Anguilla anguilla</name>
    <name type="common">European freshwater eel</name>
    <name type="synonym">Muraena anguilla</name>
    <dbReference type="NCBI Taxonomy" id="7936"/>
    <lineage>
        <taxon>Eukaryota</taxon>
        <taxon>Metazoa</taxon>
        <taxon>Chordata</taxon>
        <taxon>Craniata</taxon>
        <taxon>Vertebrata</taxon>
        <taxon>Euteleostomi</taxon>
        <taxon>Actinopterygii</taxon>
        <taxon>Neopterygii</taxon>
        <taxon>Teleostei</taxon>
        <taxon>Anguilliformes</taxon>
        <taxon>Anguillidae</taxon>
        <taxon>Anguilla</taxon>
    </lineage>
</organism>
<name>A0A0E9PX58_ANGAN</name>
<reference evidence="2" key="1">
    <citation type="submission" date="2014-11" db="EMBL/GenBank/DDBJ databases">
        <authorList>
            <person name="Amaro Gonzalez C."/>
        </authorList>
    </citation>
    <scope>NUCLEOTIDE SEQUENCE</scope>
</reference>
<dbReference type="AlphaFoldDB" id="A0A0E9PX58"/>
<reference evidence="2" key="2">
    <citation type="journal article" date="2015" name="Fish Shellfish Immunol.">
        <title>Early steps in the European eel (Anguilla anguilla)-Vibrio vulnificus interaction in the gills: Role of the RtxA13 toxin.</title>
        <authorList>
            <person name="Callol A."/>
            <person name="Pajuelo D."/>
            <person name="Ebbesson L."/>
            <person name="Teles M."/>
            <person name="MacKenzie S."/>
            <person name="Amaro C."/>
        </authorList>
    </citation>
    <scope>NUCLEOTIDE SEQUENCE</scope>
</reference>